<dbReference type="VEuPathDB" id="FungiDB:AeMF1_011789"/>
<name>A0A6G0WQA6_9STRA</name>
<evidence type="ECO:0000256" key="1">
    <source>
        <dbReference type="SAM" id="SignalP"/>
    </source>
</evidence>
<gene>
    <name evidence="2" type="ORF">Ae201684_012826</name>
</gene>
<evidence type="ECO:0000313" key="3">
    <source>
        <dbReference type="Proteomes" id="UP000481153"/>
    </source>
</evidence>
<dbReference type="Proteomes" id="UP000481153">
    <property type="component" value="Unassembled WGS sequence"/>
</dbReference>
<feature type="signal peptide" evidence="1">
    <location>
        <begin position="1"/>
        <end position="20"/>
    </location>
</feature>
<feature type="chain" id="PRO_5026336883" description="Beta-lactamase-related domain-containing protein" evidence="1">
    <location>
        <begin position="21"/>
        <end position="212"/>
    </location>
</feature>
<reference evidence="2 3" key="1">
    <citation type="submission" date="2019-07" db="EMBL/GenBank/DDBJ databases">
        <title>Genomics analysis of Aphanomyces spp. identifies a new class of oomycete effector associated with host adaptation.</title>
        <authorList>
            <person name="Gaulin E."/>
        </authorList>
    </citation>
    <scope>NUCLEOTIDE SEQUENCE [LARGE SCALE GENOMIC DNA]</scope>
    <source>
        <strain evidence="2 3">ATCC 201684</strain>
    </source>
</reference>
<dbReference type="AlphaFoldDB" id="A0A6G0WQA6"/>
<keyword evidence="1" id="KW-0732">Signal</keyword>
<proteinExistence type="predicted"/>
<dbReference type="EMBL" id="VJMJ01000163">
    <property type="protein sequence ID" value="KAF0729558.1"/>
    <property type="molecule type" value="Genomic_DNA"/>
</dbReference>
<evidence type="ECO:0000313" key="2">
    <source>
        <dbReference type="EMBL" id="KAF0729558.1"/>
    </source>
</evidence>
<sequence length="212" mass="23453">MLTSLRSFLLLGLHATLCHGGSIFRSTPLDIPSFQLSAALDPLSELSPCTPSTLSLDDKKKAAIDFVQDQMKAFKLPGVALSVVLKNETIISKGFGTKKRKPPSRGKHNFKLVPSRKRSLLWHCQTGMAWSSTVLYFHYVCSFKKALAALDSNSLTPCDDHYFNGKPIDTALTILQMIKTILAGRYHTTTSPKFDGQLELFVEDNLGLGPRR</sequence>
<organism evidence="2 3">
    <name type="scientific">Aphanomyces euteiches</name>
    <dbReference type="NCBI Taxonomy" id="100861"/>
    <lineage>
        <taxon>Eukaryota</taxon>
        <taxon>Sar</taxon>
        <taxon>Stramenopiles</taxon>
        <taxon>Oomycota</taxon>
        <taxon>Saprolegniomycetes</taxon>
        <taxon>Saprolegniales</taxon>
        <taxon>Verrucalvaceae</taxon>
        <taxon>Aphanomyces</taxon>
    </lineage>
</organism>
<protein>
    <recommendedName>
        <fullName evidence="4">Beta-lactamase-related domain-containing protein</fullName>
    </recommendedName>
</protein>
<accession>A0A6G0WQA6</accession>
<comment type="caution">
    <text evidence="2">The sequence shown here is derived from an EMBL/GenBank/DDBJ whole genome shotgun (WGS) entry which is preliminary data.</text>
</comment>
<keyword evidence="3" id="KW-1185">Reference proteome</keyword>
<evidence type="ECO:0008006" key="4">
    <source>
        <dbReference type="Google" id="ProtNLM"/>
    </source>
</evidence>